<sequence length="198" mass="22523">MKHLQQELVEIYAYQSAKEGKPYCGDSYYFTATEEYFLCVLADGLGSGRYAYEASSAVVEVVKDNMTDDVETLMKRCNEVLAQKRGAAVAVLKVNFSTREFEYSCVGNIRFYLYTPTGKTIYPLPIRGFLSGRPQNIRTQRFLYEPNSKFLFHTDGFAVNNTKTLIKSCQSVKIIANEIKNKQFSKEDDSTFIIGSLR</sequence>
<dbReference type="PANTHER" id="PTHR35801">
    <property type="entry name" value="PHOSPHOSERINE PHOSPHATASE RSBX"/>
    <property type="match status" value="1"/>
</dbReference>
<proteinExistence type="predicted"/>
<dbReference type="STRING" id="46224.B4102_4281"/>
<dbReference type="InterPro" id="IPR001932">
    <property type="entry name" value="PPM-type_phosphatase-like_dom"/>
</dbReference>
<gene>
    <name evidence="1" type="ORF">B4102_4281</name>
</gene>
<dbReference type="Proteomes" id="UP000075666">
    <property type="component" value="Unassembled WGS sequence"/>
</dbReference>
<organism evidence="1 2">
    <name type="scientific">Heyndrickxia sporothermodurans</name>
    <dbReference type="NCBI Taxonomy" id="46224"/>
    <lineage>
        <taxon>Bacteria</taxon>
        <taxon>Bacillati</taxon>
        <taxon>Bacillota</taxon>
        <taxon>Bacilli</taxon>
        <taxon>Bacillales</taxon>
        <taxon>Bacillaceae</taxon>
        <taxon>Heyndrickxia</taxon>
    </lineage>
</organism>
<dbReference type="InterPro" id="IPR036457">
    <property type="entry name" value="PPM-type-like_dom_sf"/>
</dbReference>
<dbReference type="Pfam" id="PF07228">
    <property type="entry name" value="SpoIIE"/>
    <property type="match status" value="1"/>
</dbReference>
<dbReference type="GeneID" id="62499176"/>
<protein>
    <submittedName>
        <fullName evidence="1">Uncharacterized protein</fullName>
    </submittedName>
</protein>
<accession>A0A150KJL8</accession>
<dbReference type="Gene3D" id="3.60.40.10">
    <property type="entry name" value="PPM-type phosphatase domain"/>
    <property type="match status" value="1"/>
</dbReference>
<evidence type="ECO:0000313" key="1">
    <source>
        <dbReference type="EMBL" id="KYC83961.1"/>
    </source>
</evidence>
<dbReference type="InterPro" id="IPR039248">
    <property type="entry name" value="Ptase_RsbX"/>
</dbReference>
<dbReference type="PANTHER" id="PTHR35801:SF1">
    <property type="entry name" value="PHOSPHOSERINE PHOSPHATASE RSBX"/>
    <property type="match status" value="1"/>
</dbReference>
<dbReference type="SUPFAM" id="SSF81606">
    <property type="entry name" value="PP2C-like"/>
    <property type="match status" value="1"/>
</dbReference>
<dbReference type="EMBL" id="LQYN01000174">
    <property type="protein sequence ID" value="KYC83961.1"/>
    <property type="molecule type" value="Genomic_DNA"/>
</dbReference>
<name>A0A150KJL8_9BACI</name>
<dbReference type="OrthoDB" id="1090916at2"/>
<comment type="caution">
    <text evidence="1">The sequence shown here is derived from an EMBL/GenBank/DDBJ whole genome shotgun (WGS) entry which is preliminary data.</text>
</comment>
<reference evidence="1 2" key="1">
    <citation type="submission" date="2016-01" db="EMBL/GenBank/DDBJ databases">
        <title>Genome Sequences of Twelve Sporeforming Bacillus Species Isolated from Foods.</title>
        <authorList>
            <person name="Berendsen E.M."/>
            <person name="Wells-Bennik M.H."/>
            <person name="Krawcyk A.O."/>
            <person name="De Jong A."/>
            <person name="Holsappel S."/>
            <person name="Eijlander R.T."/>
            <person name="Kuipers O.P."/>
        </authorList>
    </citation>
    <scope>NUCLEOTIDE SEQUENCE [LARGE SCALE GENOMIC DNA]</scope>
    <source>
        <strain evidence="1 2">B4102</strain>
    </source>
</reference>
<dbReference type="RefSeq" id="WP_066236200.1">
    <property type="nucleotide sequence ID" value="NZ_JALKTV010000026.1"/>
</dbReference>
<dbReference type="SMART" id="SM00331">
    <property type="entry name" value="PP2C_SIG"/>
    <property type="match status" value="1"/>
</dbReference>
<evidence type="ECO:0000313" key="2">
    <source>
        <dbReference type="Proteomes" id="UP000075666"/>
    </source>
</evidence>
<dbReference type="PATRIC" id="fig|46224.3.peg.2639"/>
<dbReference type="AlphaFoldDB" id="A0A150KJL8"/>
<keyword evidence="2" id="KW-1185">Reference proteome</keyword>